<dbReference type="InterPro" id="IPR036061">
    <property type="entry name" value="CheW-like_dom_sf"/>
</dbReference>
<dbReference type="PROSITE" id="PS50851">
    <property type="entry name" value="CHEW"/>
    <property type="match status" value="1"/>
</dbReference>
<evidence type="ECO:0000313" key="2">
    <source>
        <dbReference type="EMBL" id="MCE2593992.1"/>
    </source>
</evidence>
<name>A0ABS8W4U7_9GAMM</name>
<dbReference type="InterPro" id="IPR002545">
    <property type="entry name" value="CheW-lke_dom"/>
</dbReference>
<gene>
    <name evidence="2" type="ORF">K6Y31_04080</name>
</gene>
<protein>
    <submittedName>
        <fullName evidence="2">Chemotaxis protein CheW</fullName>
    </submittedName>
</protein>
<dbReference type="InterPro" id="IPR039315">
    <property type="entry name" value="CheW"/>
</dbReference>
<reference evidence="2 3" key="1">
    <citation type="journal article" date="2022" name="Environ. Microbiol. Rep.">
        <title>Eco-phylogenetic analyses reveal divergent evolution of vitamin B12 metabolism in the marine bacterial family 'Psychromonadaceae'.</title>
        <authorList>
            <person name="Jin X."/>
            <person name="Yang Y."/>
            <person name="Cao H."/>
            <person name="Gao B."/>
            <person name="Zhao Z."/>
        </authorList>
    </citation>
    <scope>NUCLEOTIDE SEQUENCE [LARGE SCALE GENOMIC DNA]</scope>
    <source>
        <strain evidence="2 3">MKS20</strain>
    </source>
</reference>
<dbReference type="PANTHER" id="PTHR22617:SF41">
    <property type="entry name" value="CHEMOTAXIS SIGNAL TRANSDUCTION SYSTEM ADAPTOR PROTEIN CHEW"/>
    <property type="match status" value="1"/>
</dbReference>
<proteinExistence type="predicted"/>
<sequence>MAELITGYGIEHEEFHQQYIETLTQYLTFSVSNETLAVNILAVNEIIEVSEMTFIPKMPDFIRGVINLRGAAVPVVDLSVKTAKGVMSKLSDKSCIVLVDVNTPFGGNQPIGLLVDAVKEIVEFDQDSIQSAPNMGGGKDADYIQAMGKLNEVFIIILDVENILSSAQIETLTEISKN</sequence>
<organism evidence="2 3">
    <name type="scientific">Motilimonas cestriensis</name>
    <dbReference type="NCBI Taxonomy" id="2742685"/>
    <lineage>
        <taxon>Bacteria</taxon>
        <taxon>Pseudomonadati</taxon>
        <taxon>Pseudomonadota</taxon>
        <taxon>Gammaproteobacteria</taxon>
        <taxon>Alteromonadales</taxon>
        <taxon>Alteromonadales genera incertae sedis</taxon>
        <taxon>Motilimonas</taxon>
    </lineage>
</organism>
<comment type="caution">
    <text evidence="2">The sequence shown here is derived from an EMBL/GenBank/DDBJ whole genome shotgun (WGS) entry which is preliminary data.</text>
</comment>
<feature type="domain" description="CheW-like" evidence="1">
    <location>
        <begin position="23"/>
        <end position="169"/>
    </location>
</feature>
<dbReference type="Gene3D" id="2.30.30.40">
    <property type="entry name" value="SH3 Domains"/>
    <property type="match status" value="1"/>
</dbReference>
<dbReference type="Proteomes" id="UP001201273">
    <property type="component" value="Unassembled WGS sequence"/>
</dbReference>
<evidence type="ECO:0000313" key="3">
    <source>
        <dbReference type="Proteomes" id="UP001201273"/>
    </source>
</evidence>
<dbReference type="RefSeq" id="WP_233051572.1">
    <property type="nucleotide sequence ID" value="NZ_JAIMJA010000003.1"/>
</dbReference>
<dbReference type="Gene3D" id="2.40.50.180">
    <property type="entry name" value="CheA-289, Domain 4"/>
    <property type="match status" value="1"/>
</dbReference>
<evidence type="ECO:0000259" key="1">
    <source>
        <dbReference type="PROSITE" id="PS50851"/>
    </source>
</evidence>
<dbReference type="SMART" id="SM00260">
    <property type="entry name" value="CheW"/>
    <property type="match status" value="1"/>
</dbReference>
<dbReference type="EMBL" id="JAIMJA010000003">
    <property type="protein sequence ID" value="MCE2593992.1"/>
    <property type="molecule type" value="Genomic_DNA"/>
</dbReference>
<accession>A0ABS8W4U7</accession>
<dbReference type="SUPFAM" id="SSF50341">
    <property type="entry name" value="CheW-like"/>
    <property type="match status" value="1"/>
</dbReference>
<dbReference type="Pfam" id="PF01584">
    <property type="entry name" value="CheW"/>
    <property type="match status" value="1"/>
</dbReference>
<keyword evidence="3" id="KW-1185">Reference proteome</keyword>
<dbReference type="PANTHER" id="PTHR22617">
    <property type="entry name" value="CHEMOTAXIS SENSOR HISTIDINE KINASE-RELATED"/>
    <property type="match status" value="1"/>
</dbReference>